<sequence>MKPFKKLCLFILLGIFSFSGCKSDDEIPKPEPESPFEITDHFVAGTLTQKSGSKYTSVFFIQFLEDNKALFINSSSNNLVGTYTLTDDELTFEVTGGNERVARFTLDENKKITSAYYRALTMEYDATGQLLPVSETNELAGKTFMGEEFKMGEASNRTGVIYTFNKAGTTTYGSGTTDAAEIDNTVNNYTLIGGNGFKYVSGSKVELGFISNKELTVFRVDGLYFYGKYAQQ</sequence>
<feature type="signal peptide" evidence="1">
    <location>
        <begin position="1"/>
        <end position="23"/>
    </location>
</feature>
<dbReference type="EMBL" id="JACOIK010000005">
    <property type="protein sequence ID" value="MBD1432993.1"/>
    <property type="molecule type" value="Genomic_DNA"/>
</dbReference>
<keyword evidence="1" id="KW-0732">Signal</keyword>
<organism evidence="2 3">
    <name type="scientific">Sphingobacterium micropteri</name>
    <dbReference type="NCBI Taxonomy" id="2763501"/>
    <lineage>
        <taxon>Bacteria</taxon>
        <taxon>Pseudomonadati</taxon>
        <taxon>Bacteroidota</taxon>
        <taxon>Sphingobacteriia</taxon>
        <taxon>Sphingobacteriales</taxon>
        <taxon>Sphingobacteriaceae</taxon>
        <taxon>Sphingobacterium</taxon>
    </lineage>
</organism>
<evidence type="ECO:0000313" key="2">
    <source>
        <dbReference type="EMBL" id="MBD1432993.1"/>
    </source>
</evidence>
<evidence type="ECO:0000313" key="3">
    <source>
        <dbReference type="Proteomes" id="UP000602759"/>
    </source>
</evidence>
<name>A0ABR7YNU9_9SPHI</name>
<dbReference type="Proteomes" id="UP000602759">
    <property type="component" value="Unassembled WGS sequence"/>
</dbReference>
<comment type="caution">
    <text evidence="2">The sequence shown here is derived from an EMBL/GenBank/DDBJ whole genome shotgun (WGS) entry which is preliminary data.</text>
</comment>
<evidence type="ECO:0000256" key="1">
    <source>
        <dbReference type="SAM" id="SignalP"/>
    </source>
</evidence>
<protein>
    <recommendedName>
        <fullName evidence="4">Lipoprotein</fullName>
    </recommendedName>
</protein>
<feature type="chain" id="PRO_5046775761" description="Lipoprotein" evidence="1">
    <location>
        <begin position="24"/>
        <end position="232"/>
    </location>
</feature>
<dbReference type="PROSITE" id="PS51257">
    <property type="entry name" value="PROKAR_LIPOPROTEIN"/>
    <property type="match status" value="1"/>
</dbReference>
<evidence type="ECO:0008006" key="4">
    <source>
        <dbReference type="Google" id="ProtNLM"/>
    </source>
</evidence>
<dbReference type="RefSeq" id="WP_190993967.1">
    <property type="nucleotide sequence ID" value="NZ_JACOIK010000005.1"/>
</dbReference>
<keyword evidence="3" id="KW-1185">Reference proteome</keyword>
<gene>
    <name evidence="2" type="ORF">H8B06_09165</name>
</gene>
<accession>A0ABR7YNU9</accession>
<proteinExistence type="predicted"/>
<reference evidence="2 3" key="1">
    <citation type="submission" date="2020-08" db="EMBL/GenBank/DDBJ databases">
        <title>Sphingobacterium sp. DN00404 isolated from aquaculture water.</title>
        <authorList>
            <person name="Zhang M."/>
        </authorList>
    </citation>
    <scope>NUCLEOTIDE SEQUENCE [LARGE SCALE GENOMIC DNA]</scope>
    <source>
        <strain evidence="2 3">DN00404</strain>
    </source>
</reference>